<protein>
    <submittedName>
        <fullName evidence="1">Uncharacterized protein</fullName>
    </submittedName>
</protein>
<reference evidence="1" key="1">
    <citation type="submission" date="2022-03" db="EMBL/GenBank/DDBJ databases">
        <authorList>
            <person name="Brunel B."/>
        </authorList>
    </citation>
    <scope>NUCLEOTIDE SEQUENCE</scope>
    <source>
        <strain evidence="1">STM4922sample</strain>
    </source>
</reference>
<gene>
    <name evidence="1" type="ORF">MES4922_210119</name>
</gene>
<dbReference type="EMBL" id="CAKXZS010000014">
    <property type="protein sequence ID" value="CAH2399144.1"/>
    <property type="molecule type" value="Genomic_DNA"/>
</dbReference>
<sequence length="79" mass="9291">MKRLWHCGNCGPSRRLDVQGSNSPPRRTFWQLILPRRVRRSIATKCVLWGDSLARWIYPEAETPDERSPGLDKDRSRRT</sequence>
<comment type="caution">
    <text evidence="1">The sequence shown here is derived from an EMBL/GenBank/DDBJ whole genome shotgun (WGS) entry which is preliminary data.</text>
</comment>
<proteinExistence type="predicted"/>
<keyword evidence="2" id="KW-1185">Reference proteome</keyword>
<dbReference type="Proteomes" id="UP001152604">
    <property type="component" value="Unassembled WGS sequence"/>
</dbReference>
<name>A0ABM9DR49_9HYPH</name>
<accession>A0ABM9DR49</accession>
<evidence type="ECO:0000313" key="2">
    <source>
        <dbReference type="Proteomes" id="UP001152604"/>
    </source>
</evidence>
<evidence type="ECO:0000313" key="1">
    <source>
        <dbReference type="EMBL" id="CAH2399144.1"/>
    </source>
</evidence>
<organism evidence="1 2">
    <name type="scientific">Mesorhizobium ventifaucium</name>
    <dbReference type="NCBI Taxonomy" id="666020"/>
    <lineage>
        <taxon>Bacteria</taxon>
        <taxon>Pseudomonadati</taxon>
        <taxon>Pseudomonadota</taxon>
        <taxon>Alphaproteobacteria</taxon>
        <taxon>Hyphomicrobiales</taxon>
        <taxon>Phyllobacteriaceae</taxon>
        <taxon>Mesorhizobium</taxon>
    </lineage>
</organism>